<sequence length="718" mass="77142">MVIPSRLQATSWKAAVLLHVMVCGLFLLIAPRAHASGTFVNPLNTSADPWMQYHNGYYYLATTQGSSIKIWKAASISGLLTASPTTVWTGCCNVWAAEFHLLNGPNGLRWYLYYTKDDGVDVNHRMYVLESSGTDPLGPYTDKGRIATDPNNQYYAIDGSVLRKSDGSLYFLWAGHPGHLLYIAPMSNPWTISGARANLPASGFGCTEVREGPVVLQRNGRIFLTYSACDTGKPDYRLGMLTANESSNVMNPASWTQTAVPVFQRNDANGAFGPGHHGFFKSPDGTEDWIIYHAKTTAEFTYNGRTTRAQRITWNSDGTPNLGSPVSLGATLTKPSGDNGPSPITLNDNATGTGLQQFEYTGSWNYGPSCGVGCYQGDDHYSNTANASVQVRFNGTQIVLYGAKDPSHGIGAVSIDGGPETLVDFYQSPRQGHQAMYISPVLSPGPHTLKLRVTGTKNGASGGYYLTIDRVDISASATDATRYEAEHAQLTNARVAAIASASNGQKAGYIDSADSAVRFTVNVPKAGTHAVTVRYGNGWGASSHNVSVNGGVPFSVNYANNGVDVWTSLTLQVPLNAGNNTLSFTKGSNFTELDYLELPRYEAENATISRAAIASHASASNGQKVGYIDYADSFVEFRVNVPSAGTYTLRTLYSNGWGSSSHNISVNGGASFSQSYANNGVDVWTAATTTVNLNAGTNTIRFTKGAQFTELDYIEVYR</sequence>
<evidence type="ECO:0000256" key="3">
    <source>
        <dbReference type="ARBA" id="ARBA00022801"/>
    </source>
</evidence>
<dbReference type="SUPFAM" id="SSF75005">
    <property type="entry name" value="Arabinanase/levansucrase/invertase"/>
    <property type="match status" value="1"/>
</dbReference>
<dbReference type="Pfam" id="PF16990">
    <property type="entry name" value="CBM_35"/>
    <property type="match status" value="2"/>
</dbReference>
<dbReference type="OrthoDB" id="177947at2"/>
<dbReference type="STRING" id="394096.DB31_2221"/>
<dbReference type="Pfam" id="PF04616">
    <property type="entry name" value="Glyco_hydro_43"/>
    <property type="match status" value="1"/>
</dbReference>
<dbReference type="EMBL" id="JMCB01000014">
    <property type="protein sequence ID" value="KFE64427.1"/>
    <property type="molecule type" value="Genomic_DNA"/>
</dbReference>
<dbReference type="InterPro" id="IPR008979">
    <property type="entry name" value="Galactose-bd-like_sf"/>
</dbReference>
<dbReference type="PROSITE" id="PS51175">
    <property type="entry name" value="CBM6"/>
    <property type="match status" value="2"/>
</dbReference>
<dbReference type="CDD" id="cd18820">
    <property type="entry name" value="GH43_LbAraf43-like"/>
    <property type="match status" value="1"/>
</dbReference>
<organism evidence="7 8">
    <name type="scientific">Hyalangium minutum</name>
    <dbReference type="NCBI Taxonomy" id="394096"/>
    <lineage>
        <taxon>Bacteria</taxon>
        <taxon>Pseudomonadati</taxon>
        <taxon>Myxococcota</taxon>
        <taxon>Myxococcia</taxon>
        <taxon>Myxococcales</taxon>
        <taxon>Cystobacterineae</taxon>
        <taxon>Archangiaceae</taxon>
        <taxon>Hyalangium</taxon>
    </lineage>
</organism>
<keyword evidence="2" id="KW-0732">Signal</keyword>
<dbReference type="PATRIC" id="fig|394096.3.peg.6555"/>
<evidence type="ECO:0000256" key="2">
    <source>
        <dbReference type="ARBA" id="ARBA00022729"/>
    </source>
</evidence>
<name>A0A085W9R4_9BACT</name>
<dbReference type="Gene3D" id="2.115.10.20">
    <property type="entry name" value="Glycosyl hydrolase domain, family 43"/>
    <property type="match status" value="1"/>
</dbReference>
<dbReference type="PANTHER" id="PTHR43817">
    <property type="entry name" value="GLYCOSYL HYDROLASE"/>
    <property type="match status" value="1"/>
</dbReference>
<dbReference type="InterPro" id="IPR005084">
    <property type="entry name" value="CBM6"/>
</dbReference>
<accession>A0A085W9R4</accession>
<dbReference type="AlphaFoldDB" id="A0A085W9R4"/>
<dbReference type="InterPro" id="IPR006710">
    <property type="entry name" value="Glyco_hydro_43"/>
</dbReference>
<dbReference type="GO" id="GO:0005975">
    <property type="term" value="P:carbohydrate metabolic process"/>
    <property type="evidence" value="ECO:0007669"/>
    <property type="project" value="InterPro"/>
</dbReference>
<dbReference type="Proteomes" id="UP000028725">
    <property type="component" value="Unassembled WGS sequence"/>
</dbReference>
<protein>
    <submittedName>
        <fullName evidence="7">Alpha-L-arabinofuranosidase II</fullName>
    </submittedName>
</protein>
<keyword evidence="3" id="KW-0378">Hydrolase</keyword>
<dbReference type="GO" id="GO:0004553">
    <property type="term" value="F:hydrolase activity, hydrolyzing O-glycosyl compounds"/>
    <property type="evidence" value="ECO:0007669"/>
    <property type="project" value="InterPro"/>
</dbReference>
<evidence type="ECO:0000313" key="7">
    <source>
        <dbReference type="EMBL" id="KFE64427.1"/>
    </source>
</evidence>
<evidence type="ECO:0000256" key="1">
    <source>
        <dbReference type="ARBA" id="ARBA00009865"/>
    </source>
</evidence>
<keyword evidence="4" id="KW-0326">Glycosidase</keyword>
<dbReference type="GO" id="GO:0030246">
    <property type="term" value="F:carbohydrate binding"/>
    <property type="evidence" value="ECO:0007669"/>
    <property type="project" value="InterPro"/>
</dbReference>
<dbReference type="Gene3D" id="2.60.120.260">
    <property type="entry name" value="Galactose-binding domain-like"/>
    <property type="match status" value="3"/>
</dbReference>
<reference evidence="7 8" key="1">
    <citation type="submission" date="2014-04" db="EMBL/GenBank/DDBJ databases">
        <title>Genome assembly of Hyalangium minutum DSM 14724.</title>
        <authorList>
            <person name="Sharma G."/>
            <person name="Subramanian S."/>
        </authorList>
    </citation>
    <scope>NUCLEOTIDE SEQUENCE [LARGE SCALE GENOMIC DNA]</scope>
    <source>
        <strain evidence="7 8">DSM 14724</strain>
    </source>
</reference>
<comment type="caution">
    <text evidence="7">The sequence shown here is derived from an EMBL/GenBank/DDBJ whole genome shotgun (WGS) entry which is preliminary data.</text>
</comment>
<feature type="site" description="Important for catalytic activity, responsible for pKa modulation of the active site Glu and correct orientation of both the proton donor and substrate" evidence="5">
    <location>
        <position position="158"/>
    </location>
</feature>
<feature type="domain" description="CBM6" evidence="6">
    <location>
        <begin position="481"/>
        <end position="599"/>
    </location>
</feature>
<evidence type="ECO:0000256" key="4">
    <source>
        <dbReference type="ARBA" id="ARBA00023295"/>
    </source>
</evidence>
<dbReference type="InterPro" id="IPR023296">
    <property type="entry name" value="Glyco_hydro_beta-prop_sf"/>
</dbReference>
<evidence type="ECO:0000259" key="6">
    <source>
        <dbReference type="PROSITE" id="PS51175"/>
    </source>
</evidence>
<keyword evidence="8" id="KW-1185">Reference proteome</keyword>
<dbReference type="SUPFAM" id="SSF49785">
    <property type="entry name" value="Galactose-binding domain-like"/>
    <property type="match status" value="2"/>
</dbReference>
<dbReference type="RefSeq" id="WP_052420418.1">
    <property type="nucleotide sequence ID" value="NZ_JMCB01000014.1"/>
</dbReference>
<proteinExistence type="inferred from homology"/>
<evidence type="ECO:0000256" key="5">
    <source>
        <dbReference type="PIRSR" id="PIRSR606710-2"/>
    </source>
</evidence>
<feature type="domain" description="CBM6" evidence="6">
    <location>
        <begin position="599"/>
        <end position="717"/>
    </location>
</feature>
<dbReference type="PANTHER" id="PTHR43817:SF1">
    <property type="entry name" value="HYDROLASE, FAMILY 43, PUTATIVE (AFU_ORTHOLOGUE AFUA_3G01660)-RELATED"/>
    <property type="match status" value="1"/>
</dbReference>
<gene>
    <name evidence="7" type="ORF">DB31_2221</name>
</gene>
<evidence type="ECO:0000313" key="8">
    <source>
        <dbReference type="Proteomes" id="UP000028725"/>
    </source>
</evidence>
<comment type="similarity">
    <text evidence="1">Belongs to the glycosyl hydrolase 43 family.</text>
</comment>